<protein>
    <submittedName>
        <fullName evidence="1">Uncharacterized protein</fullName>
    </submittedName>
</protein>
<dbReference type="Proteomes" id="UP000594260">
    <property type="component" value="Unplaced"/>
</dbReference>
<dbReference type="RefSeq" id="XP_022650196.1">
    <property type="nucleotide sequence ID" value="XM_022794461.1"/>
</dbReference>
<dbReference type="InParanoid" id="A0A7M7JCW6"/>
<evidence type="ECO:0000313" key="1">
    <source>
        <dbReference type="EnsemblMetazoa" id="XP_022650196"/>
    </source>
</evidence>
<dbReference type="AlphaFoldDB" id="A0A7M7JCW6"/>
<accession>A0A7M7JCW6</accession>
<proteinExistence type="predicted"/>
<dbReference type="EnsemblMetazoa" id="XM_022794461">
    <property type="protein sequence ID" value="XP_022650196"/>
    <property type="gene ID" value="LOC111245745"/>
</dbReference>
<keyword evidence="2" id="KW-1185">Reference proteome</keyword>
<reference evidence="1" key="1">
    <citation type="submission" date="2021-01" db="UniProtKB">
        <authorList>
            <consortium name="EnsemblMetazoa"/>
        </authorList>
    </citation>
    <scope>IDENTIFICATION</scope>
</reference>
<name>A0A7M7JCW6_VARDE</name>
<evidence type="ECO:0000313" key="2">
    <source>
        <dbReference type="Proteomes" id="UP000594260"/>
    </source>
</evidence>
<sequence>MCNRKLGSPVRVGTLTETGYGRRDAESCQRCLYGGRNHIVTDTWYGLCQIVGIAYRPPVELSEGFSRIHGLAHSKSLYIEHFCSTFYHLTYQSISPAAVDEYLPLLHGCWRQKTDPAQSDRLLINEKQLPEAWNTSPLLACG</sequence>
<dbReference type="KEGG" id="vde:111245745"/>
<dbReference type="GeneID" id="111245745"/>
<organism evidence="1 2">
    <name type="scientific">Varroa destructor</name>
    <name type="common">Honeybee mite</name>
    <dbReference type="NCBI Taxonomy" id="109461"/>
    <lineage>
        <taxon>Eukaryota</taxon>
        <taxon>Metazoa</taxon>
        <taxon>Ecdysozoa</taxon>
        <taxon>Arthropoda</taxon>
        <taxon>Chelicerata</taxon>
        <taxon>Arachnida</taxon>
        <taxon>Acari</taxon>
        <taxon>Parasitiformes</taxon>
        <taxon>Mesostigmata</taxon>
        <taxon>Gamasina</taxon>
        <taxon>Dermanyssoidea</taxon>
        <taxon>Varroidae</taxon>
        <taxon>Varroa</taxon>
    </lineage>
</organism>